<dbReference type="GO" id="GO:0016787">
    <property type="term" value="F:hydrolase activity"/>
    <property type="evidence" value="ECO:0007669"/>
    <property type="project" value="UniProtKB-KW"/>
</dbReference>
<feature type="domain" description="Integrase catalytic" evidence="4">
    <location>
        <begin position="168"/>
        <end position="264"/>
    </location>
</feature>
<accession>A0A6L2JRE4</accession>
<dbReference type="AlphaFoldDB" id="A0A6L2JRE4"/>
<dbReference type="InterPro" id="IPR001584">
    <property type="entry name" value="Integrase_cat-core"/>
</dbReference>
<keyword evidence="1" id="KW-0479">Metal-binding</keyword>
<comment type="caution">
    <text evidence="5">The sequence shown here is derived from an EMBL/GenBank/DDBJ whole genome shotgun (WGS) entry which is preliminary data.</text>
</comment>
<feature type="compositionally biased region" description="Acidic residues" evidence="3">
    <location>
        <begin position="592"/>
        <end position="618"/>
    </location>
</feature>
<dbReference type="Pfam" id="PF13976">
    <property type="entry name" value="gag_pre-integrs"/>
    <property type="match status" value="1"/>
</dbReference>
<name>A0A6L2JRE4_TANCI</name>
<dbReference type="InterPro" id="IPR012337">
    <property type="entry name" value="RNaseH-like_sf"/>
</dbReference>
<protein>
    <submittedName>
        <fullName evidence="5">Retrovirus-related Pol polyprotein from transposon TNT 1-94</fullName>
    </submittedName>
</protein>
<dbReference type="InterPro" id="IPR025724">
    <property type="entry name" value="GAG-pre-integrase_dom"/>
</dbReference>
<evidence type="ECO:0000259" key="4">
    <source>
        <dbReference type="PROSITE" id="PS50994"/>
    </source>
</evidence>
<dbReference type="PANTHER" id="PTHR42648:SF18">
    <property type="entry name" value="RETROTRANSPOSON, UNCLASSIFIED-LIKE PROTEIN"/>
    <property type="match status" value="1"/>
</dbReference>
<feature type="compositionally biased region" description="Polar residues" evidence="3">
    <location>
        <begin position="340"/>
        <end position="355"/>
    </location>
</feature>
<dbReference type="InterPro" id="IPR013103">
    <property type="entry name" value="RVT_2"/>
</dbReference>
<evidence type="ECO:0000313" key="5">
    <source>
        <dbReference type="EMBL" id="GEU39259.1"/>
    </source>
</evidence>
<dbReference type="Gene3D" id="3.30.420.10">
    <property type="entry name" value="Ribonuclease H-like superfamily/Ribonuclease H"/>
    <property type="match status" value="1"/>
</dbReference>
<dbReference type="Pfam" id="PF00665">
    <property type="entry name" value="rve"/>
    <property type="match status" value="1"/>
</dbReference>
<dbReference type="PROSITE" id="PS50994">
    <property type="entry name" value="INTEGRASE"/>
    <property type="match status" value="1"/>
</dbReference>
<dbReference type="GO" id="GO:0015074">
    <property type="term" value="P:DNA integration"/>
    <property type="evidence" value="ECO:0007669"/>
    <property type="project" value="InterPro"/>
</dbReference>
<gene>
    <name evidence="5" type="ORF">Tci_011237</name>
</gene>
<evidence type="ECO:0000256" key="3">
    <source>
        <dbReference type="SAM" id="MobiDB-lite"/>
    </source>
</evidence>
<evidence type="ECO:0000256" key="1">
    <source>
        <dbReference type="ARBA" id="ARBA00022723"/>
    </source>
</evidence>
<keyword evidence="2" id="KW-0378">Hydrolase</keyword>
<dbReference type="InterPro" id="IPR039537">
    <property type="entry name" value="Retrotran_Ty1/copia-like"/>
</dbReference>
<feature type="region of interest" description="Disordered" evidence="3">
    <location>
        <begin position="322"/>
        <end position="355"/>
    </location>
</feature>
<sequence length="1004" mass="114359">MTGVRSQLTNFVNKFLGTAKFGNDHVAKIMGYGDYQIGKVTISRVYYMEGLGHNLFSVRQFCDSNVEVAFFQHTCFIRNLEGVDLLYGSRGNNLYTVSLGDMMASYPICLLSKALKTKSWLWHRRLSHLNFGALNNLARHGLARGLPRLKFEKDHLCSAYAMGKSKKKPHKPKSKDTNQEKLYFLHMDLCSPMRVASVDGKKYILVIVDDYSQFTWVKCLITKDEAPDFIIKFLKMIQLRLKAPVRRIRTDNGTEFVNQILREYYKNDSCQTILLQHHLYHLQELLGILFQTMFDELLNPPLTIDPPAPEVIAPIAKVVDPEPAASTGSTSSSTIDQDEPSPSNSQTSPETQSPVISNDVKEENHGLDVAHMNNDPYFGISILDHPLDNIIGKLKRPVSIRLQLHEQSLFCYYDAFLSSIEPTTYKDALTQACRFEAMQEELNDFKRFEVWELVPRPDKVMVITLQWIYKESFALVARLDAIRIFLAFAAHMNMIVYQIDVKTAFLNDILREEVYVSQSDGFVDKDNPNYVYKLKKALYWLKQAPHATSKRKAKYKKKADEPVTPSKSNSAPVAKGAGVTPEVPAIPKYNSESEEESWTFSQDDEDDVEESDMNDDSEETKYDNDGDGLTHPNLTTYKADDEEEEEEKADNDEVSSDQRVYTHQTINSLMKRKIKKAMMRLRKVKWNKNKKRNYLVSKFINPSPDTGIDSISNLNTQTQTLINVQVLVAFETPSSDTTIPQPLIRNIQPLQQTSGSTTTKTIPIMTLPDIPNFASLFQFDQRVSALEIEMSEFKQTSQFADAVSLISGIVDNYLASKMKEALDVDSTMKAIINEQVQAQVSKIKPKIEKHVIKSLGAKVLVQSTNQPQTSYAVSALISEFKLKNIFINKMEENKSINRSYIQKDLYNALVKSYNSDKDIISSYDKSAHVEEHGDKVDDLEDQPHHEFNIGNDDIAHVREAQDVDERQWNPSISPTPEREWHKTKIVDNRPPQPWITQMAQATGT</sequence>
<evidence type="ECO:0000256" key="2">
    <source>
        <dbReference type="ARBA" id="ARBA00022801"/>
    </source>
</evidence>
<proteinExistence type="predicted"/>
<dbReference type="EMBL" id="BKCJ010001150">
    <property type="protein sequence ID" value="GEU39259.1"/>
    <property type="molecule type" value="Genomic_DNA"/>
</dbReference>
<dbReference type="InterPro" id="IPR036397">
    <property type="entry name" value="RNaseH_sf"/>
</dbReference>
<dbReference type="GO" id="GO:0046872">
    <property type="term" value="F:metal ion binding"/>
    <property type="evidence" value="ECO:0007669"/>
    <property type="project" value="UniProtKB-KW"/>
</dbReference>
<dbReference type="SUPFAM" id="SSF53098">
    <property type="entry name" value="Ribonuclease H-like"/>
    <property type="match status" value="1"/>
</dbReference>
<dbReference type="PANTHER" id="PTHR42648">
    <property type="entry name" value="TRANSPOSASE, PUTATIVE-RELATED"/>
    <property type="match status" value="1"/>
</dbReference>
<feature type="region of interest" description="Disordered" evidence="3">
    <location>
        <begin position="550"/>
        <end position="660"/>
    </location>
</feature>
<dbReference type="GO" id="GO:0003676">
    <property type="term" value="F:nucleic acid binding"/>
    <property type="evidence" value="ECO:0007669"/>
    <property type="project" value="InterPro"/>
</dbReference>
<feature type="compositionally biased region" description="Acidic residues" evidence="3">
    <location>
        <begin position="640"/>
        <end position="655"/>
    </location>
</feature>
<dbReference type="Pfam" id="PF07727">
    <property type="entry name" value="RVT_2"/>
    <property type="match status" value="1"/>
</dbReference>
<reference evidence="5" key="1">
    <citation type="journal article" date="2019" name="Sci. Rep.">
        <title>Draft genome of Tanacetum cinerariifolium, the natural source of mosquito coil.</title>
        <authorList>
            <person name="Yamashiro T."/>
            <person name="Shiraishi A."/>
            <person name="Satake H."/>
            <person name="Nakayama K."/>
        </authorList>
    </citation>
    <scope>NUCLEOTIDE SEQUENCE</scope>
</reference>
<organism evidence="5">
    <name type="scientific">Tanacetum cinerariifolium</name>
    <name type="common">Dalmatian daisy</name>
    <name type="synonym">Chrysanthemum cinerariifolium</name>
    <dbReference type="NCBI Taxonomy" id="118510"/>
    <lineage>
        <taxon>Eukaryota</taxon>
        <taxon>Viridiplantae</taxon>
        <taxon>Streptophyta</taxon>
        <taxon>Embryophyta</taxon>
        <taxon>Tracheophyta</taxon>
        <taxon>Spermatophyta</taxon>
        <taxon>Magnoliopsida</taxon>
        <taxon>eudicotyledons</taxon>
        <taxon>Gunneridae</taxon>
        <taxon>Pentapetalae</taxon>
        <taxon>asterids</taxon>
        <taxon>campanulids</taxon>
        <taxon>Asterales</taxon>
        <taxon>Asteraceae</taxon>
        <taxon>Asteroideae</taxon>
        <taxon>Anthemideae</taxon>
        <taxon>Anthemidinae</taxon>
        <taxon>Tanacetum</taxon>
    </lineage>
</organism>